<dbReference type="PANTHER" id="PTHR36919:SF2">
    <property type="entry name" value="BLL6627 PROTEIN"/>
    <property type="match status" value="1"/>
</dbReference>
<dbReference type="InterPro" id="IPR019223">
    <property type="entry name" value="DUF2147"/>
</dbReference>
<keyword evidence="3" id="KW-1185">Reference proteome</keyword>
<accession>B3QZ86</accession>
<organism evidence="2 3">
    <name type="scientific">Chloroherpeton thalassium (strain ATCC 35110 / GB-78)</name>
    <dbReference type="NCBI Taxonomy" id="517418"/>
    <lineage>
        <taxon>Bacteria</taxon>
        <taxon>Pseudomonadati</taxon>
        <taxon>Chlorobiota</taxon>
        <taxon>Chlorobiia</taxon>
        <taxon>Chlorobiales</taxon>
        <taxon>Chloroherpetonaceae</taxon>
        <taxon>Chloroherpeton</taxon>
    </lineage>
</organism>
<dbReference type="KEGG" id="cts:Ctha_1316"/>
<dbReference type="AlphaFoldDB" id="B3QZ86"/>
<name>B3QZ86_CHLT3</name>
<dbReference type="Proteomes" id="UP000001208">
    <property type="component" value="Chromosome"/>
</dbReference>
<gene>
    <name evidence="2" type="ordered locus">Ctha_1316</name>
</gene>
<dbReference type="Gene3D" id="2.40.128.520">
    <property type="match status" value="1"/>
</dbReference>
<dbReference type="EMBL" id="CP001100">
    <property type="protein sequence ID" value="ACF13779.1"/>
    <property type="molecule type" value="Genomic_DNA"/>
</dbReference>
<dbReference type="Pfam" id="PF09917">
    <property type="entry name" value="DUF2147"/>
    <property type="match status" value="1"/>
</dbReference>
<proteinExistence type="predicted"/>
<dbReference type="HOGENOM" id="CLU_108869_2_1_10"/>
<evidence type="ECO:0000259" key="1">
    <source>
        <dbReference type="Pfam" id="PF09917"/>
    </source>
</evidence>
<evidence type="ECO:0000313" key="3">
    <source>
        <dbReference type="Proteomes" id="UP000001208"/>
    </source>
</evidence>
<dbReference type="PANTHER" id="PTHR36919">
    <property type="entry name" value="BLR1215 PROTEIN"/>
    <property type="match status" value="1"/>
</dbReference>
<feature type="domain" description="DUF2147" evidence="1">
    <location>
        <begin position="46"/>
        <end position="161"/>
    </location>
</feature>
<evidence type="ECO:0000313" key="2">
    <source>
        <dbReference type="EMBL" id="ACF13779.1"/>
    </source>
</evidence>
<reference evidence="2 3" key="1">
    <citation type="submission" date="2008-06" db="EMBL/GenBank/DDBJ databases">
        <title>Complete sequence of Chloroherpeton thalassium ATCC 35110.</title>
        <authorList>
            <consortium name="US DOE Joint Genome Institute"/>
            <person name="Lucas S."/>
            <person name="Copeland A."/>
            <person name="Lapidus A."/>
            <person name="Glavina del Rio T."/>
            <person name="Dalin E."/>
            <person name="Tice H."/>
            <person name="Bruce D."/>
            <person name="Goodwin L."/>
            <person name="Pitluck S."/>
            <person name="Schmutz J."/>
            <person name="Larimer F."/>
            <person name="Land M."/>
            <person name="Hauser L."/>
            <person name="Kyrpides N."/>
            <person name="Mikhailova N."/>
            <person name="Liu Z."/>
            <person name="Li T."/>
            <person name="Zhao F."/>
            <person name="Overmann J."/>
            <person name="Bryant D.A."/>
            <person name="Richardson P."/>
        </authorList>
    </citation>
    <scope>NUCLEOTIDE SEQUENCE [LARGE SCALE GENOMIC DNA]</scope>
    <source>
        <strain evidence="3">ATCC 35110 / GB-78</strain>
    </source>
</reference>
<sequence length="165" mass="19203">MYSLNQSTKLNLTLMKTLKIALLFFVISLFAKTTLAQEFHADDVLGIWYNDEKTAKIEMYKEDEKYHGKIVWLKNPIDTATGNPKVDKNNPDEALRQRPIVGLVLIKNFIFDEDEWEDGEIYDPKNGKTYSCYMVLETPNKLRVRGFIGISLLGRTTYWTRVEDK</sequence>
<protein>
    <recommendedName>
        <fullName evidence="1">DUF2147 domain-containing protein</fullName>
    </recommendedName>
</protein>
<dbReference type="STRING" id="517418.Ctha_1316"/>
<dbReference type="eggNOG" id="COG4731">
    <property type="taxonomic scope" value="Bacteria"/>
</dbReference>